<organism evidence="1 2">
    <name type="scientific">candidate division WOR-3 bacterium</name>
    <dbReference type="NCBI Taxonomy" id="2052148"/>
    <lineage>
        <taxon>Bacteria</taxon>
        <taxon>Bacteria division WOR-3</taxon>
    </lineage>
</organism>
<gene>
    <name evidence="1" type="ORF">FJY68_06095</name>
</gene>
<name>A0A938BR96_UNCW3</name>
<dbReference type="EMBL" id="VGIR01000028">
    <property type="protein sequence ID" value="MBM3331410.1"/>
    <property type="molecule type" value="Genomic_DNA"/>
</dbReference>
<comment type="caution">
    <text evidence="1">The sequence shown here is derived from an EMBL/GenBank/DDBJ whole genome shotgun (WGS) entry which is preliminary data.</text>
</comment>
<protein>
    <recommendedName>
        <fullName evidence="3">T9SS type A sorting domain-containing protein</fullName>
    </recommendedName>
</protein>
<evidence type="ECO:0000313" key="2">
    <source>
        <dbReference type="Proteomes" id="UP000779900"/>
    </source>
</evidence>
<accession>A0A938BR96</accession>
<evidence type="ECO:0000313" key="1">
    <source>
        <dbReference type="EMBL" id="MBM3331410.1"/>
    </source>
</evidence>
<dbReference type="Proteomes" id="UP000779900">
    <property type="component" value="Unassembled WGS sequence"/>
</dbReference>
<reference evidence="1" key="1">
    <citation type="submission" date="2019-03" db="EMBL/GenBank/DDBJ databases">
        <title>Lake Tanganyika Metagenome-Assembled Genomes (MAGs).</title>
        <authorList>
            <person name="Tran P."/>
        </authorList>
    </citation>
    <scope>NUCLEOTIDE SEQUENCE</scope>
    <source>
        <strain evidence="1">K_DeepCast_150m_m2_040</strain>
    </source>
</reference>
<dbReference type="Gene3D" id="2.60.40.4070">
    <property type="match status" value="1"/>
</dbReference>
<sequence>MKRLGYIGLLGLTGFVAVASLFARTAPGAPKPSRLYDFKWYQANQWKLPITNYGTFGYAIGRAGGEWPAGSGDMYIYGAGIWIGCIKRTAAGKDTLVSNGYNPNSGKSEMTPGCYDNAPGGYGSRDFERCYIYPDDWPANRVLFPAALQESVETPLRLPQGDDTLKGYFHPIPQNPVSVADAWTVFSDRDPALHTAGKSPRPMGFEVYQTTYVWTLPWNRDIVFFKYDVKNRDTATLNDLYLGVACDADVGNATDDRCGLILHKHVFNKDRSDSAYADNLGYVYSEDAVPSGFVGFDFLQSPFRTWPDGTWREAADTMQFYPNGRDDNGNGLIDEPSEGVQVGMSAFKIFILSNDPTNDFAQYLALSGHDWDPPYDYNPFDSIDATPEDKRFLQATGPITLKPGEMTTVTIAMIGAEADRTGDPSTWPYGLALASQSAQAAYDNNWVMPGPPPAPNVTLIPGDGRATLVWDELPETAKDPFFPIAGVMNPHYILQDFQGYKVYRSRSGQPGDWQLLGQCDKSDGITWQDTTTVESLRTNASDAGLYHSFVDSSRLRLGFPYHYAVTAFDINFLSDTLIGGSHVPRETLSLESGLTPLRVTPRTEPGNLRPPRDSTYQVSGNPRIPLGIAPLALAPYAVREETYRIQFGSQLFDSATRRPLYRYWVTNSAGDTVQPETRFVVYIDSVTDTLRFMPTVFGNIITSIQRVVRAPGDTAVDTTYAWLPVIQMTMKLKLDQIPTQFFDRVKITTNTGAYPEESLALRDDAGNNRALWAYRGSDYRIVWKNRGATRTAEVYDLDNGLAVPYRYLKRMTEGDSADGWALQTLTDAADSIVLGQTRFFYVCGCRFAFRGGGAIQTLPADGDTWVVYGKVLTPAPILAAWDVSFAPMEYLPTMAKLDVKVVPNPYLVRNEWERHPDFRKLKFINLPSHCFIYIYNLAGDLVKTIEHHDTRPEAGSLPNQFGGDEDWDLLNESRQKPAPGVYLFHVKSDQGSQTGKFVLIY</sequence>
<proteinExistence type="predicted"/>
<evidence type="ECO:0008006" key="3">
    <source>
        <dbReference type="Google" id="ProtNLM"/>
    </source>
</evidence>
<dbReference type="AlphaFoldDB" id="A0A938BR96"/>